<comment type="caution">
    <text evidence="1">The sequence shown here is derived from an EMBL/GenBank/DDBJ whole genome shotgun (WGS) entry which is preliminary data.</text>
</comment>
<protein>
    <submittedName>
        <fullName evidence="1">Uncharacterized protein</fullName>
    </submittedName>
</protein>
<evidence type="ECO:0000313" key="2">
    <source>
        <dbReference type="Proteomes" id="UP001150538"/>
    </source>
</evidence>
<gene>
    <name evidence="1" type="ORF">H4219_006430</name>
</gene>
<keyword evidence="2" id="KW-1185">Reference proteome</keyword>
<dbReference type="Proteomes" id="UP001150538">
    <property type="component" value="Unassembled WGS sequence"/>
</dbReference>
<dbReference type="AlphaFoldDB" id="A0A9W7ZNL1"/>
<sequence length="209" mass="23931">MSLSELFTLVREFSDRLSEMQVAIQPSPASSQSALLRDELSNMSDHIQRLDRRLEELCASRSQMHNTSHNDNQVRDIDPYIPPGSKNPVYYNINVNDVKEYIINNGLLPSNYHNGIKGLWSDLLFWARTSAKNTIDKMINQDASSPITFGKMPAETIARQVKFIEDMAAEHGVYINRVKDQWLAHYMLCKGWNNNTSAKGKVQRSDDRQ</sequence>
<organism evidence="1 2">
    <name type="scientific">Mycoemilia scoparia</name>
    <dbReference type="NCBI Taxonomy" id="417184"/>
    <lineage>
        <taxon>Eukaryota</taxon>
        <taxon>Fungi</taxon>
        <taxon>Fungi incertae sedis</taxon>
        <taxon>Zoopagomycota</taxon>
        <taxon>Kickxellomycotina</taxon>
        <taxon>Kickxellomycetes</taxon>
        <taxon>Kickxellales</taxon>
        <taxon>Kickxellaceae</taxon>
        <taxon>Mycoemilia</taxon>
    </lineage>
</organism>
<name>A0A9W7ZNL1_9FUNG</name>
<feature type="non-terminal residue" evidence="1">
    <location>
        <position position="1"/>
    </location>
</feature>
<dbReference type="EMBL" id="JANBPU010000789">
    <property type="protein sequence ID" value="KAJ1909249.1"/>
    <property type="molecule type" value="Genomic_DNA"/>
</dbReference>
<reference evidence="1" key="1">
    <citation type="submission" date="2022-07" db="EMBL/GenBank/DDBJ databases">
        <title>Phylogenomic reconstructions and comparative analyses of Kickxellomycotina fungi.</title>
        <authorList>
            <person name="Reynolds N.K."/>
            <person name="Stajich J.E."/>
            <person name="Barry K."/>
            <person name="Grigoriev I.V."/>
            <person name="Crous P."/>
            <person name="Smith M.E."/>
        </authorList>
    </citation>
    <scope>NUCLEOTIDE SEQUENCE</scope>
    <source>
        <strain evidence="1">NBRC 100468</strain>
    </source>
</reference>
<accession>A0A9W7ZNL1</accession>
<evidence type="ECO:0000313" key="1">
    <source>
        <dbReference type="EMBL" id="KAJ1909249.1"/>
    </source>
</evidence>
<proteinExistence type="predicted"/>